<dbReference type="SMART" id="SM00034">
    <property type="entry name" value="CLECT"/>
    <property type="match status" value="1"/>
</dbReference>
<keyword evidence="8 13" id="KW-0472">Membrane</keyword>
<evidence type="ECO:0000256" key="9">
    <source>
        <dbReference type="ARBA" id="ARBA00023157"/>
    </source>
</evidence>
<dbReference type="EMBL" id="RQTK01000814">
    <property type="protein sequence ID" value="RUS74616.1"/>
    <property type="molecule type" value="Genomic_DNA"/>
</dbReference>
<evidence type="ECO:0000259" key="16">
    <source>
        <dbReference type="PROSITE" id="PS50262"/>
    </source>
</evidence>
<feature type="signal peptide" evidence="14">
    <location>
        <begin position="1"/>
        <end position="17"/>
    </location>
</feature>
<dbReference type="InterPro" id="IPR032675">
    <property type="entry name" value="LRR_dom_sf"/>
</dbReference>
<dbReference type="PANTHER" id="PTHR24372">
    <property type="entry name" value="GLYCOPROTEIN HORMONE RECEPTOR"/>
    <property type="match status" value="1"/>
</dbReference>
<dbReference type="SUPFAM" id="SSF56436">
    <property type="entry name" value="C-type lectin-like"/>
    <property type="match status" value="1"/>
</dbReference>
<evidence type="ECO:0000256" key="8">
    <source>
        <dbReference type="ARBA" id="ARBA00023136"/>
    </source>
</evidence>
<dbReference type="PROSITE" id="PS50068">
    <property type="entry name" value="LDLRA_2"/>
    <property type="match status" value="2"/>
</dbReference>
<dbReference type="Pfam" id="PF00059">
    <property type="entry name" value="Lectin_C"/>
    <property type="match status" value="1"/>
</dbReference>
<dbReference type="Pfam" id="PF00001">
    <property type="entry name" value="7tm_1"/>
    <property type="match status" value="1"/>
</dbReference>
<keyword evidence="5" id="KW-0677">Repeat</keyword>
<evidence type="ECO:0000256" key="13">
    <source>
        <dbReference type="SAM" id="Phobius"/>
    </source>
</evidence>
<dbReference type="InterPro" id="IPR001304">
    <property type="entry name" value="C-type_lectin-like"/>
</dbReference>
<evidence type="ECO:0000256" key="5">
    <source>
        <dbReference type="ARBA" id="ARBA00022737"/>
    </source>
</evidence>
<evidence type="ECO:0000256" key="2">
    <source>
        <dbReference type="ARBA" id="ARBA00022475"/>
    </source>
</evidence>
<dbReference type="CDD" id="cd00112">
    <property type="entry name" value="LDLa"/>
    <property type="match status" value="3"/>
</dbReference>
<dbReference type="InterPro" id="IPR000276">
    <property type="entry name" value="GPCR_Rhodpsn"/>
</dbReference>
<dbReference type="PROSITE" id="PS00237">
    <property type="entry name" value="G_PROTEIN_RECEP_F1_1"/>
    <property type="match status" value="1"/>
</dbReference>
<keyword evidence="2" id="KW-1003">Cell membrane</keyword>
<evidence type="ECO:0000256" key="14">
    <source>
        <dbReference type="SAM" id="SignalP"/>
    </source>
</evidence>
<evidence type="ECO:0000256" key="12">
    <source>
        <dbReference type="PROSITE-ProRule" id="PRU00124"/>
    </source>
</evidence>
<feature type="transmembrane region" description="Helical" evidence="13">
    <location>
        <begin position="1089"/>
        <end position="1111"/>
    </location>
</feature>
<keyword evidence="3" id="KW-0433">Leucine-rich repeat</keyword>
<feature type="transmembrane region" description="Helical" evidence="13">
    <location>
        <begin position="1123"/>
        <end position="1143"/>
    </location>
</feature>
<feature type="transmembrane region" description="Helical" evidence="13">
    <location>
        <begin position="1350"/>
        <end position="1374"/>
    </location>
</feature>
<dbReference type="InterPro" id="IPR017452">
    <property type="entry name" value="GPCR_Rhodpsn_7TM"/>
</dbReference>
<keyword evidence="7" id="KW-0297">G-protein coupled receptor</keyword>
<feature type="domain" description="C-type lectin" evidence="15">
    <location>
        <begin position="338"/>
        <end position="458"/>
    </location>
</feature>
<evidence type="ECO:0000256" key="4">
    <source>
        <dbReference type="ARBA" id="ARBA00022692"/>
    </source>
</evidence>
<dbReference type="Proteomes" id="UP000271974">
    <property type="component" value="Unassembled WGS sequence"/>
</dbReference>
<dbReference type="GO" id="GO:0007189">
    <property type="term" value="P:adenylate cyclase-activating G protein-coupled receptor signaling pathway"/>
    <property type="evidence" value="ECO:0007669"/>
    <property type="project" value="TreeGrafter"/>
</dbReference>
<dbReference type="GO" id="GO:0009755">
    <property type="term" value="P:hormone-mediated signaling pathway"/>
    <property type="evidence" value="ECO:0007669"/>
    <property type="project" value="TreeGrafter"/>
</dbReference>
<protein>
    <recommendedName>
        <fullName evidence="19">G-protein coupled receptors family 1 profile domain-containing protein</fullName>
    </recommendedName>
</protein>
<dbReference type="CDD" id="cd00037">
    <property type="entry name" value="CLECT"/>
    <property type="match status" value="1"/>
</dbReference>
<comment type="caution">
    <text evidence="12">Lacks conserved residue(s) required for the propagation of feature annotation.</text>
</comment>
<evidence type="ECO:0000256" key="10">
    <source>
        <dbReference type="ARBA" id="ARBA00023170"/>
    </source>
</evidence>
<reference evidence="17 18" key="1">
    <citation type="submission" date="2019-01" db="EMBL/GenBank/DDBJ databases">
        <title>A draft genome assembly of the solar-powered sea slug Elysia chlorotica.</title>
        <authorList>
            <person name="Cai H."/>
            <person name="Li Q."/>
            <person name="Fang X."/>
            <person name="Li J."/>
            <person name="Curtis N.E."/>
            <person name="Altenburger A."/>
            <person name="Shibata T."/>
            <person name="Feng M."/>
            <person name="Maeda T."/>
            <person name="Schwartz J.A."/>
            <person name="Shigenobu S."/>
            <person name="Lundholm N."/>
            <person name="Nishiyama T."/>
            <person name="Yang H."/>
            <person name="Hasebe M."/>
            <person name="Li S."/>
            <person name="Pierce S.K."/>
            <person name="Wang J."/>
        </authorList>
    </citation>
    <scope>NUCLEOTIDE SEQUENCE [LARGE SCALE GENOMIC DNA]</scope>
    <source>
        <strain evidence="17">EC2010</strain>
        <tissue evidence="17">Whole organism of an adult</tissue>
    </source>
</reference>
<feature type="transmembrane region" description="Helical" evidence="13">
    <location>
        <begin position="1208"/>
        <end position="1228"/>
    </location>
</feature>
<dbReference type="SUPFAM" id="SSF81321">
    <property type="entry name" value="Family A G protein-coupled receptor-like"/>
    <property type="match status" value="1"/>
</dbReference>
<dbReference type="GO" id="GO:0005886">
    <property type="term" value="C:plasma membrane"/>
    <property type="evidence" value="ECO:0007669"/>
    <property type="project" value="UniProtKB-SubCell"/>
</dbReference>
<evidence type="ECO:0000313" key="17">
    <source>
        <dbReference type="EMBL" id="RUS74616.1"/>
    </source>
</evidence>
<comment type="subcellular location">
    <subcellularLocation>
        <location evidence="1">Cell membrane</location>
        <topology evidence="1">Multi-pass membrane protein</topology>
    </subcellularLocation>
</comment>
<dbReference type="InterPro" id="IPR016187">
    <property type="entry name" value="CTDL_fold"/>
</dbReference>
<evidence type="ECO:0000256" key="3">
    <source>
        <dbReference type="ARBA" id="ARBA00022614"/>
    </source>
</evidence>
<dbReference type="SUPFAM" id="SSF57424">
    <property type="entry name" value="LDL receptor-like module"/>
    <property type="match status" value="3"/>
</dbReference>
<evidence type="ECO:0000256" key="11">
    <source>
        <dbReference type="ARBA" id="ARBA00023224"/>
    </source>
</evidence>
<dbReference type="InterPro" id="IPR016186">
    <property type="entry name" value="C-type_lectin-like/link_sf"/>
</dbReference>
<dbReference type="Gene3D" id="3.80.10.10">
    <property type="entry name" value="Ribonuclease Inhibitor"/>
    <property type="match status" value="1"/>
</dbReference>
<evidence type="ECO:0008006" key="19">
    <source>
        <dbReference type="Google" id="ProtNLM"/>
    </source>
</evidence>
<feature type="disulfide bond" evidence="12">
    <location>
        <begin position="815"/>
        <end position="830"/>
    </location>
</feature>
<keyword evidence="9 12" id="KW-1015">Disulfide bond</keyword>
<feature type="transmembrane region" description="Helical" evidence="13">
    <location>
        <begin position="1318"/>
        <end position="1338"/>
    </location>
</feature>
<evidence type="ECO:0000256" key="6">
    <source>
        <dbReference type="ARBA" id="ARBA00022989"/>
    </source>
</evidence>
<dbReference type="OrthoDB" id="6154043at2759"/>
<gene>
    <name evidence="17" type="ORF">EGW08_017620</name>
</gene>
<dbReference type="STRING" id="188477.A0A433SZ95"/>
<dbReference type="PROSITE" id="PS50041">
    <property type="entry name" value="C_TYPE_LECTIN_2"/>
    <property type="match status" value="1"/>
</dbReference>
<feature type="transmembrane region" description="Helical" evidence="13">
    <location>
        <begin position="1256"/>
        <end position="1281"/>
    </location>
</feature>
<dbReference type="SMART" id="SM00192">
    <property type="entry name" value="LDLa"/>
    <property type="match status" value="4"/>
</dbReference>
<comment type="caution">
    <text evidence="17">The sequence shown here is derived from an EMBL/GenBank/DDBJ whole genome shotgun (WGS) entry which is preliminary data.</text>
</comment>
<dbReference type="PRINTS" id="PR00261">
    <property type="entry name" value="LDLRECEPTOR"/>
</dbReference>
<organism evidence="17 18">
    <name type="scientific">Elysia chlorotica</name>
    <name type="common">Eastern emerald elysia</name>
    <name type="synonym">Sea slug</name>
    <dbReference type="NCBI Taxonomy" id="188477"/>
    <lineage>
        <taxon>Eukaryota</taxon>
        <taxon>Metazoa</taxon>
        <taxon>Spiralia</taxon>
        <taxon>Lophotrochozoa</taxon>
        <taxon>Mollusca</taxon>
        <taxon>Gastropoda</taxon>
        <taxon>Heterobranchia</taxon>
        <taxon>Euthyneura</taxon>
        <taxon>Panpulmonata</taxon>
        <taxon>Sacoglossa</taxon>
        <taxon>Placobranchoidea</taxon>
        <taxon>Plakobranchidae</taxon>
        <taxon>Elysia</taxon>
    </lineage>
</organism>
<feature type="disulfide bond" evidence="12">
    <location>
        <begin position="612"/>
        <end position="627"/>
    </location>
</feature>
<evidence type="ECO:0000256" key="1">
    <source>
        <dbReference type="ARBA" id="ARBA00004651"/>
    </source>
</evidence>
<dbReference type="Gene3D" id="3.10.100.10">
    <property type="entry name" value="Mannose-Binding Protein A, subunit A"/>
    <property type="match status" value="1"/>
</dbReference>
<keyword evidence="14" id="KW-0732">Signal</keyword>
<dbReference type="PROSITE" id="PS50262">
    <property type="entry name" value="G_PROTEIN_RECEP_F1_2"/>
    <property type="match status" value="1"/>
</dbReference>
<proteinExistence type="predicted"/>
<feature type="domain" description="G-protein coupled receptors family 1 profile" evidence="16">
    <location>
        <begin position="1101"/>
        <end position="1369"/>
    </location>
</feature>
<dbReference type="SUPFAM" id="SSF52058">
    <property type="entry name" value="L domain-like"/>
    <property type="match status" value="1"/>
</dbReference>
<dbReference type="GO" id="GO:0008528">
    <property type="term" value="F:G protein-coupled peptide receptor activity"/>
    <property type="evidence" value="ECO:0007669"/>
    <property type="project" value="TreeGrafter"/>
</dbReference>
<keyword evidence="11" id="KW-0807">Transducer</keyword>
<name>A0A433SZ95_ELYCH</name>
<keyword evidence="18" id="KW-1185">Reference proteome</keyword>
<dbReference type="PANTHER" id="PTHR24372:SF77">
    <property type="entry name" value="G-PROTEIN COUPLED RECEPTORS FAMILY 1 PROFILE DOMAIN-CONTAINING PROTEIN"/>
    <property type="match status" value="1"/>
</dbReference>
<keyword evidence="4 13" id="KW-0812">Transmembrane</keyword>
<feature type="chain" id="PRO_5019254379" description="G-protein coupled receptors family 1 profile domain-containing protein" evidence="14">
    <location>
        <begin position="18"/>
        <end position="1406"/>
    </location>
</feature>
<keyword evidence="6 13" id="KW-1133">Transmembrane helix</keyword>
<dbReference type="InterPro" id="IPR036055">
    <property type="entry name" value="LDL_receptor-like_sf"/>
</dbReference>
<dbReference type="Gene3D" id="1.20.1070.10">
    <property type="entry name" value="Rhodopsin 7-helix transmembrane proteins"/>
    <property type="match status" value="1"/>
</dbReference>
<dbReference type="InterPro" id="IPR002172">
    <property type="entry name" value="LDrepeatLR_classA_rpt"/>
</dbReference>
<evidence type="ECO:0000313" key="18">
    <source>
        <dbReference type="Proteomes" id="UP000271974"/>
    </source>
</evidence>
<evidence type="ECO:0000259" key="15">
    <source>
        <dbReference type="PROSITE" id="PS50041"/>
    </source>
</evidence>
<dbReference type="Gene3D" id="4.10.400.10">
    <property type="entry name" value="Low-density Lipoprotein Receptor"/>
    <property type="match status" value="2"/>
</dbReference>
<feature type="transmembrane region" description="Helical" evidence="13">
    <location>
        <begin position="1168"/>
        <end position="1188"/>
    </location>
</feature>
<keyword evidence="10" id="KW-0675">Receptor</keyword>
<evidence type="ECO:0000256" key="7">
    <source>
        <dbReference type="ARBA" id="ARBA00023040"/>
    </source>
</evidence>
<sequence>MLLSQLVIIILLSGSGATTLVVRKITRRYCHGVKPRLPKIAREVNGLTEVNTVLHNKGQLDGPEFPLLPACQHRDVLLLLVSDAAGGQYKDQLRLLTQLVDLFFPGPTSQGQLKVGAAVSGTDDLDRPATTWLFQPGKFSTSSDVKRAILADLGRPRAKLSDFEQAVRFAYNVTDDLEPNTDTYGASDAAIAVTESEVSDNVSFTEHISKDDLHSFSNTNISAGQDVDLERKQTRPVTVIVVLTTTALEAQSHMSSDSDWFTSDRKLLIVCIRENPGPVPCGAYLDYPCVDVLEDSMLQDHSVGLALCDRCQHGWFGPMPSADTMNNYTGPDYNLALAYRSCYKVAPLDFTESYALKARERCATLGAQLVSIETRLELSFLDLEMRQRCPPQSNCRGNVSSVFIGLKRNSNSLGMRFKWMNGRPLLYSQWVQNYPQGGYIQGCAVWEMRLSGWVDTGCGSLRASSGALCEWTVPTSMEISAISLPGHPGDASVNRAVNRGQFSKCHLQQLRGGPVLVLLPARLSYSSTDCSWHVNNTGSLQIVRLPVRDELLYQCTSEFASAILYSDLCDELRACFNGQDESRELCQAPGGQISDAFTCASSGKSVSAEGRCDLFADCTDASDEMGCEACRFGLCSDGRCVPQTWLTDGQQDCPTLAGPSRPDWENSINAEADCAFLCNRSACVSWSQLADGVIDCLGPEGPLDETLGALEPADCGDSQSSEWAPRCVYHKDRLGELIGCRNMRHLQDCEDFQCPEGYVKCPRAYCLPVHYLFNDQIDCPAGEDESVVIAEPVFIAGYFKCGSFDHVFIHPDRICDGSADCQGGTDELGCHVTCAKGFLCVAGFVIADDYDRSEPLTDISFVDSRTRLIDFSHMNASLVLSEMCDLDLQYLLELRLTNSCLVDLLGPRFCFPRLSKLDLSYNLFRNITVQAPDLWPVFFWSTPLLSINLSYNLHLEFFDTRTLFANYNLEVLDLSHTALSTFPTFTDSSLSLRYLNLSHTRIVRLDAFTFPFIGKPWMLEVLDLRGTEIKEVHQQAFARLRIASYLYSEHFQLCCPQLRGPGIPAHTCLAPSDPLSSCSHLLENKLLRVLVWIMGVASVLGNLSVIGSRLLVRRTLRLPYAQLVTQLGLSDLLMGGYLLIIAAKSARLGGEYVLHDEAWRHSRLCQTAGFLSTLSSEASSVFILLITLDRYLVIKYPFGEHRLSPRGILVCSALAWTLGAVLAVVPLLPWTDHWHIYSSNAVCLGLPLLAERRPGWQFSTAVFIALNCLLCLLIAVGQIAIYNVVSATRRKAPTACTPGRDGELSPRLREDLALARRLAAVAFTDLLCWLPIGVLGFLALGGRALGGEAYAWMAVFVMPVNSALNPVLYSLPVVKANLLKALSRCMAAKKWKTKDRSEVDTTSSRL</sequence>
<accession>A0A433SZ95</accession>